<name>A0A6A0APT0_9ACTN</name>
<dbReference type="AlphaFoldDB" id="A0A6A0APT0"/>
<accession>A0A6A0APT0</accession>
<protein>
    <submittedName>
        <fullName evidence="1">Uncharacterized protein</fullName>
    </submittedName>
</protein>
<dbReference type="EMBL" id="BLLG01000001">
    <property type="protein sequence ID" value="GFH34303.1"/>
    <property type="molecule type" value="Genomic_DNA"/>
</dbReference>
<evidence type="ECO:0000313" key="2">
    <source>
        <dbReference type="Proteomes" id="UP000484988"/>
    </source>
</evidence>
<keyword evidence="2" id="KW-1185">Reference proteome</keyword>
<sequence>MSEWGEDAAAEARPIGDLIDGLGIEAHVGDDELVAGAIVLLKVVEVDGSTRLSVSHSDGLGWIERSGMLRIAEQAESGPARHEQVPDEG</sequence>
<organism evidence="1 2">
    <name type="scientific">Streptomyces pacificus</name>
    <dbReference type="NCBI Taxonomy" id="2705029"/>
    <lineage>
        <taxon>Bacteria</taxon>
        <taxon>Bacillati</taxon>
        <taxon>Actinomycetota</taxon>
        <taxon>Actinomycetes</taxon>
        <taxon>Kitasatosporales</taxon>
        <taxon>Streptomycetaceae</taxon>
        <taxon>Streptomyces</taxon>
    </lineage>
</organism>
<gene>
    <name evidence="1" type="ORF">SCWH03_05170</name>
</gene>
<dbReference type="Proteomes" id="UP000484988">
    <property type="component" value="Unassembled WGS sequence"/>
</dbReference>
<comment type="caution">
    <text evidence="1">The sequence shown here is derived from an EMBL/GenBank/DDBJ whole genome shotgun (WGS) entry which is preliminary data.</text>
</comment>
<reference evidence="1 2" key="1">
    <citation type="submission" date="2020-02" db="EMBL/GenBank/DDBJ databases">
        <title>Whole Genome Shotgun Sequence of Streptomyces sp. strain CWH03.</title>
        <authorList>
            <person name="Dohra H."/>
            <person name="Kodani S."/>
            <person name="Yamamura H."/>
        </authorList>
    </citation>
    <scope>NUCLEOTIDE SEQUENCE [LARGE SCALE GENOMIC DNA]</scope>
    <source>
        <strain evidence="1 2">CWH03</strain>
    </source>
</reference>
<proteinExistence type="predicted"/>
<evidence type="ECO:0000313" key="1">
    <source>
        <dbReference type="EMBL" id="GFH34303.1"/>
    </source>
</evidence>
<dbReference type="RefSeq" id="WP_173261083.1">
    <property type="nucleotide sequence ID" value="NZ_BLLG01000001.1"/>
</dbReference>